<dbReference type="Proteomes" id="UP001064782">
    <property type="component" value="Unassembled WGS sequence"/>
</dbReference>
<dbReference type="InterPro" id="IPR018929">
    <property type="entry name" value="DUF2510"/>
</dbReference>
<evidence type="ECO:0000259" key="1">
    <source>
        <dbReference type="Pfam" id="PF10708"/>
    </source>
</evidence>
<comment type="caution">
    <text evidence="3">The sequence shown here is derived from an EMBL/GenBank/DDBJ whole genome shotgun (WGS) entry which is preliminary data.</text>
</comment>
<feature type="domain" description="DUF2510" evidence="1">
    <location>
        <begin position="110"/>
        <end position="138"/>
    </location>
</feature>
<sequence length="140" mass="15846">MQVSPHDRPRGTDLGGYPHPGRLFQLRLIEHIGALIFWQQRTTTVTGTLEQCEAAYRRTQTQNLCAGWWSPASILLFNWIAPFSNLSAIKRVRAQSSREIAHVAPAGCPPGWHPDPTGQATQRYWDGATWTHWTHPSAHR</sequence>
<reference evidence="3" key="1">
    <citation type="submission" date="2022-08" db="EMBL/GenBank/DDBJ databases">
        <title>Mycobacterium kiyosense sp. nov., scotochromogenic slow-glowing species isolated from respiratory specimens.</title>
        <authorList>
            <person name="Fukano H."/>
            <person name="Kazumi Y."/>
            <person name="Sakagami N."/>
            <person name="Ato M."/>
            <person name="Mitarai S."/>
            <person name="Hoshino Y."/>
        </authorList>
    </citation>
    <scope>NUCLEOTIDE SEQUENCE</scope>
    <source>
        <strain evidence="3">1413</strain>
        <strain evidence="2">SRL2020-028</strain>
    </source>
</reference>
<evidence type="ECO:0000313" key="2">
    <source>
        <dbReference type="EMBL" id="GLB85003.1"/>
    </source>
</evidence>
<protein>
    <recommendedName>
        <fullName evidence="1">DUF2510 domain-containing protein</fullName>
    </recommendedName>
</protein>
<evidence type="ECO:0000313" key="3">
    <source>
        <dbReference type="EMBL" id="GLD32781.1"/>
    </source>
</evidence>
<evidence type="ECO:0000313" key="4">
    <source>
        <dbReference type="Proteomes" id="UP001064782"/>
    </source>
</evidence>
<keyword evidence="4" id="KW-1185">Reference proteome</keyword>
<dbReference type="EMBL" id="BRXE01000069">
    <property type="protein sequence ID" value="GLB85003.1"/>
    <property type="molecule type" value="Genomic_DNA"/>
</dbReference>
<proteinExistence type="predicted"/>
<accession>A0A9P3Q802</accession>
<name>A0A9P3Q802_9MYCO</name>
<dbReference type="EMBL" id="BRZI01000054">
    <property type="protein sequence ID" value="GLD32781.1"/>
    <property type="molecule type" value="Genomic_DNA"/>
</dbReference>
<dbReference type="Pfam" id="PF10708">
    <property type="entry name" value="DUF2510"/>
    <property type="match status" value="1"/>
</dbReference>
<dbReference type="AlphaFoldDB" id="A0A9P3Q802"/>
<dbReference type="Proteomes" id="UP001165663">
    <property type="component" value="Unassembled WGS sequence"/>
</dbReference>
<organism evidence="3 4">
    <name type="scientific">Mycobacterium kiyosense</name>
    <dbReference type="NCBI Taxonomy" id="2871094"/>
    <lineage>
        <taxon>Bacteria</taxon>
        <taxon>Bacillati</taxon>
        <taxon>Actinomycetota</taxon>
        <taxon>Actinomycetes</taxon>
        <taxon>Mycobacteriales</taxon>
        <taxon>Mycobacteriaceae</taxon>
        <taxon>Mycobacterium</taxon>
    </lineage>
</organism>
<gene>
    <name evidence="3" type="ORF">Mkiyose1413_46640</name>
    <name evidence="2" type="ORF">SRL2020028_42590</name>
</gene>